<dbReference type="GO" id="GO:0008800">
    <property type="term" value="F:beta-lactamase activity"/>
    <property type="evidence" value="ECO:0007669"/>
    <property type="project" value="InterPro"/>
</dbReference>
<dbReference type="GO" id="GO:0008270">
    <property type="term" value="F:zinc ion binding"/>
    <property type="evidence" value="ECO:0007669"/>
    <property type="project" value="InterPro"/>
</dbReference>
<comment type="cofactor">
    <cofactor evidence="1">
        <name>Zn(2+)</name>
        <dbReference type="ChEBI" id="CHEBI:29105"/>
    </cofactor>
</comment>
<evidence type="ECO:0000256" key="3">
    <source>
        <dbReference type="ARBA" id="ARBA00022801"/>
    </source>
</evidence>
<dbReference type="SMART" id="SM00849">
    <property type="entry name" value="Lactamase_B"/>
    <property type="match status" value="1"/>
</dbReference>
<dbReference type="SUPFAM" id="SSF56281">
    <property type="entry name" value="Metallo-hydrolase/oxidoreductase"/>
    <property type="match status" value="1"/>
</dbReference>
<dbReference type="PANTHER" id="PTHR42663">
    <property type="entry name" value="HYDROLASE C777.06C-RELATED-RELATED"/>
    <property type="match status" value="1"/>
</dbReference>
<dbReference type="InterPro" id="IPR001018">
    <property type="entry name" value="Beta-lactamase_class-B_CS"/>
</dbReference>
<gene>
    <name evidence="6" type="ORF">SAMN04487977_10230</name>
</gene>
<evidence type="ECO:0000259" key="5">
    <source>
        <dbReference type="SMART" id="SM00849"/>
    </source>
</evidence>
<sequence length="280" mass="32211">MKTRPFISNIELTNDGKLSLFFIGTGNAFTKTSFQTNLLLVKGKEHLLIDCGTLCSYAFENLYNGKITDIRNLLLTHPHADHIGGVEEMALAGKYITKQKINLIINDEFKKLLWNQSLRGGIQYSEEGKMTFEDYFNQLKPKQILKKPFEMYEIDAFGMNLKLFRTRHVCTKRDSLKNSQISYGLIIDDKVLFTADTQYNPTQLKFLLDKYKNIEVIFHDCDIKGFSRGVHAAYDELNLLPAEIRAKTYLCHYSEAVNTIDALVDGFAGLAKHWVYYDFD</sequence>
<evidence type="ECO:0000256" key="2">
    <source>
        <dbReference type="ARBA" id="ARBA00022723"/>
    </source>
</evidence>
<dbReference type="InterPro" id="IPR036866">
    <property type="entry name" value="RibonucZ/Hydroxyglut_hydro"/>
</dbReference>
<dbReference type="EMBL" id="FOFU01000002">
    <property type="protein sequence ID" value="SEP95568.1"/>
    <property type="molecule type" value="Genomic_DNA"/>
</dbReference>
<dbReference type="AlphaFoldDB" id="A0A1H9C4E3"/>
<keyword evidence="2" id="KW-0479">Metal-binding</keyword>
<dbReference type="Gene3D" id="3.60.15.10">
    <property type="entry name" value="Ribonuclease Z/Hydroxyacylglutathione hydrolase-like"/>
    <property type="match status" value="1"/>
</dbReference>
<dbReference type="PANTHER" id="PTHR42663:SF6">
    <property type="entry name" value="HYDROLASE C777.06C-RELATED"/>
    <property type="match status" value="1"/>
</dbReference>
<dbReference type="Pfam" id="PF23023">
    <property type="entry name" value="Anti-Pycsar_Apyc1"/>
    <property type="match status" value="1"/>
</dbReference>
<dbReference type="InterPro" id="IPR001279">
    <property type="entry name" value="Metallo-B-lactamas"/>
</dbReference>
<organism evidence="6 7">
    <name type="scientific">Treponema bryantii</name>
    <dbReference type="NCBI Taxonomy" id="163"/>
    <lineage>
        <taxon>Bacteria</taxon>
        <taxon>Pseudomonadati</taxon>
        <taxon>Spirochaetota</taxon>
        <taxon>Spirochaetia</taxon>
        <taxon>Spirochaetales</taxon>
        <taxon>Treponemataceae</taxon>
        <taxon>Treponema</taxon>
    </lineage>
</organism>
<dbReference type="RefSeq" id="WP_074640964.1">
    <property type="nucleotide sequence ID" value="NZ_AP025286.1"/>
</dbReference>
<evidence type="ECO:0000256" key="1">
    <source>
        <dbReference type="ARBA" id="ARBA00001947"/>
    </source>
</evidence>
<reference evidence="6 7" key="1">
    <citation type="submission" date="2016-10" db="EMBL/GenBank/DDBJ databases">
        <authorList>
            <person name="de Groot N.N."/>
        </authorList>
    </citation>
    <scope>NUCLEOTIDE SEQUENCE [LARGE SCALE GENOMIC DNA]</scope>
    <source>
        <strain evidence="6 7">B25</strain>
    </source>
</reference>
<accession>A0A1H9C4E3</accession>
<evidence type="ECO:0000256" key="4">
    <source>
        <dbReference type="ARBA" id="ARBA00022833"/>
    </source>
</evidence>
<keyword evidence="4" id="KW-0862">Zinc</keyword>
<keyword evidence="3" id="KW-0378">Hydrolase</keyword>
<dbReference type="PROSITE" id="PS00743">
    <property type="entry name" value="BETA_LACTAMASE_B_1"/>
    <property type="match status" value="1"/>
</dbReference>
<feature type="domain" description="Metallo-beta-lactamase" evidence="5">
    <location>
        <begin position="35"/>
        <end position="252"/>
    </location>
</feature>
<evidence type="ECO:0000313" key="6">
    <source>
        <dbReference type="EMBL" id="SEP95568.1"/>
    </source>
</evidence>
<protein>
    <submittedName>
        <fullName evidence="6">Ribonuclease BN, tRNA processing enzyme</fullName>
    </submittedName>
</protein>
<keyword evidence="7" id="KW-1185">Reference proteome</keyword>
<dbReference type="STRING" id="163.SAMN04487775_106185"/>
<dbReference type="OrthoDB" id="9803916at2"/>
<proteinExistence type="predicted"/>
<dbReference type="GO" id="GO:0017001">
    <property type="term" value="P:antibiotic catabolic process"/>
    <property type="evidence" value="ECO:0007669"/>
    <property type="project" value="InterPro"/>
</dbReference>
<dbReference type="Proteomes" id="UP000182360">
    <property type="component" value="Unassembled WGS sequence"/>
</dbReference>
<name>A0A1H9C4E3_9SPIR</name>
<evidence type="ECO:0000313" key="7">
    <source>
        <dbReference type="Proteomes" id="UP000182360"/>
    </source>
</evidence>